<evidence type="ECO:0000313" key="6">
    <source>
        <dbReference type="EMBL" id="GEP55119.1"/>
    </source>
</evidence>
<dbReference type="InterPro" id="IPR036390">
    <property type="entry name" value="WH_DNA-bd_sf"/>
</dbReference>
<dbReference type="EMBL" id="BKAJ01000034">
    <property type="protein sequence ID" value="GEP55119.1"/>
    <property type="molecule type" value="Genomic_DNA"/>
</dbReference>
<dbReference type="InterPro" id="IPR011991">
    <property type="entry name" value="ArsR-like_HTH"/>
</dbReference>
<dbReference type="InterPro" id="IPR029016">
    <property type="entry name" value="GAF-like_dom_sf"/>
</dbReference>
<evidence type="ECO:0000259" key="5">
    <source>
        <dbReference type="PROSITE" id="PS51078"/>
    </source>
</evidence>
<keyword evidence="3" id="KW-0804">Transcription</keyword>
<keyword evidence="1" id="KW-0805">Transcription regulation</keyword>
<dbReference type="GO" id="GO:0003677">
    <property type="term" value="F:DNA binding"/>
    <property type="evidence" value="ECO:0007669"/>
    <property type="project" value="UniProtKB-KW"/>
</dbReference>
<dbReference type="SMART" id="SM00346">
    <property type="entry name" value="HTH_ICLR"/>
    <property type="match status" value="1"/>
</dbReference>
<keyword evidence="2" id="KW-0238">DNA-binding</keyword>
<dbReference type="InterPro" id="IPR014757">
    <property type="entry name" value="Tscrpt_reg_IclR_C"/>
</dbReference>
<dbReference type="PROSITE" id="PS51077">
    <property type="entry name" value="HTH_ICLR"/>
    <property type="match status" value="1"/>
</dbReference>
<dbReference type="Pfam" id="PF01614">
    <property type="entry name" value="IclR_C"/>
    <property type="match status" value="1"/>
</dbReference>
<dbReference type="GO" id="GO:0003700">
    <property type="term" value="F:DNA-binding transcription factor activity"/>
    <property type="evidence" value="ECO:0007669"/>
    <property type="project" value="TreeGrafter"/>
</dbReference>
<dbReference type="Gene3D" id="1.10.10.10">
    <property type="entry name" value="Winged helix-like DNA-binding domain superfamily/Winged helix DNA-binding domain"/>
    <property type="match status" value="1"/>
</dbReference>
<dbReference type="InterPro" id="IPR050707">
    <property type="entry name" value="HTH_MetabolicPath_Reg"/>
</dbReference>
<evidence type="ECO:0000256" key="1">
    <source>
        <dbReference type="ARBA" id="ARBA00023015"/>
    </source>
</evidence>
<organism evidence="6 7">
    <name type="scientific">Reyranella soli</name>
    <dbReference type="NCBI Taxonomy" id="1230389"/>
    <lineage>
        <taxon>Bacteria</taxon>
        <taxon>Pseudomonadati</taxon>
        <taxon>Pseudomonadota</taxon>
        <taxon>Alphaproteobacteria</taxon>
        <taxon>Hyphomicrobiales</taxon>
        <taxon>Reyranellaceae</taxon>
        <taxon>Reyranella</taxon>
    </lineage>
</organism>
<keyword evidence="7" id="KW-1185">Reference proteome</keyword>
<dbReference type="SUPFAM" id="SSF46785">
    <property type="entry name" value="Winged helix' DNA-binding domain"/>
    <property type="match status" value="1"/>
</dbReference>
<reference evidence="6 7" key="1">
    <citation type="submission" date="2019-07" db="EMBL/GenBank/DDBJ databases">
        <title>Whole genome shotgun sequence of Reyranella soli NBRC 108950.</title>
        <authorList>
            <person name="Hosoyama A."/>
            <person name="Uohara A."/>
            <person name="Ohji S."/>
            <person name="Ichikawa N."/>
        </authorList>
    </citation>
    <scope>NUCLEOTIDE SEQUENCE [LARGE SCALE GENOMIC DNA]</scope>
    <source>
        <strain evidence="6 7">NBRC 108950</strain>
    </source>
</reference>
<dbReference type="CDD" id="cd00090">
    <property type="entry name" value="HTH_ARSR"/>
    <property type="match status" value="1"/>
</dbReference>
<dbReference type="PANTHER" id="PTHR30136:SF23">
    <property type="entry name" value="DNA-BINDING TRANSCRIPTIONAL ACTIVATOR MHPR"/>
    <property type="match status" value="1"/>
</dbReference>
<accession>A0A512N808</accession>
<dbReference type="Pfam" id="PF09339">
    <property type="entry name" value="HTH_IclR"/>
    <property type="match status" value="1"/>
</dbReference>
<dbReference type="InterPro" id="IPR036388">
    <property type="entry name" value="WH-like_DNA-bd_sf"/>
</dbReference>
<dbReference type="PANTHER" id="PTHR30136">
    <property type="entry name" value="HELIX-TURN-HELIX TRANSCRIPTIONAL REGULATOR, ICLR FAMILY"/>
    <property type="match status" value="1"/>
</dbReference>
<protein>
    <submittedName>
        <fullName evidence="6">Transcriptional regulator</fullName>
    </submittedName>
</protein>
<dbReference type="AlphaFoldDB" id="A0A512N808"/>
<feature type="domain" description="HTH iclR-type" evidence="4">
    <location>
        <begin position="9"/>
        <end position="70"/>
    </location>
</feature>
<evidence type="ECO:0000256" key="2">
    <source>
        <dbReference type="ARBA" id="ARBA00023125"/>
    </source>
</evidence>
<dbReference type="GO" id="GO:0045892">
    <property type="term" value="P:negative regulation of DNA-templated transcription"/>
    <property type="evidence" value="ECO:0007669"/>
    <property type="project" value="TreeGrafter"/>
</dbReference>
<evidence type="ECO:0000259" key="4">
    <source>
        <dbReference type="PROSITE" id="PS51077"/>
    </source>
</evidence>
<dbReference type="InterPro" id="IPR005471">
    <property type="entry name" value="Tscrpt_reg_IclR_N"/>
</dbReference>
<dbReference type="Proteomes" id="UP000321058">
    <property type="component" value="Unassembled WGS sequence"/>
</dbReference>
<dbReference type="PROSITE" id="PS51078">
    <property type="entry name" value="ICLR_ED"/>
    <property type="match status" value="1"/>
</dbReference>
<evidence type="ECO:0000313" key="7">
    <source>
        <dbReference type="Proteomes" id="UP000321058"/>
    </source>
</evidence>
<gene>
    <name evidence="6" type="primary">mhpR</name>
    <name evidence="6" type="ORF">RSO01_22850</name>
</gene>
<comment type="caution">
    <text evidence="6">The sequence shown here is derived from an EMBL/GenBank/DDBJ whole genome shotgun (WGS) entry which is preliminary data.</text>
</comment>
<dbReference type="Gene3D" id="3.30.450.40">
    <property type="match status" value="1"/>
</dbReference>
<name>A0A512N808_9HYPH</name>
<proteinExistence type="predicted"/>
<dbReference type="SUPFAM" id="SSF55781">
    <property type="entry name" value="GAF domain-like"/>
    <property type="match status" value="1"/>
</dbReference>
<feature type="domain" description="IclR-ED" evidence="5">
    <location>
        <begin position="71"/>
        <end position="247"/>
    </location>
</feature>
<evidence type="ECO:0000256" key="3">
    <source>
        <dbReference type="ARBA" id="ARBA00023163"/>
    </source>
</evidence>
<sequence length="247" mass="27454">MLTGMPTVIEPVRRSFTILEALSRRPHGTLSELTAETGLPRPTVVRLLQTLIELGYATRISREIGYRLTDRVLDLAQGIRFIDHLVDAAAPHMRRFTRQHGWPLYLGAIRLRAITIRYSTAPESPLSFERIALQRRSPILTGALGRAWLAFCSDEERRAMLHELGVRNDAAFAAALARIRRDGHAFTVLPPSAKLQGIAVPIRKRGRVLGCVTMRFTRSTMTETQAGARFGPLLRSLAANIAADARA</sequence>